<dbReference type="PANTHER" id="PTHR24330">
    <property type="entry name" value="HOMEOBOX PROTEIN BARH-LIKE"/>
    <property type="match status" value="1"/>
</dbReference>
<dbReference type="GO" id="GO:0008270">
    <property type="term" value="F:zinc ion binding"/>
    <property type="evidence" value="ECO:0007669"/>
    <property type="project" value="UniProtKB-KW"/>
</dbReference>
<evidence type="ECO:0000256" key="5">
    <source>
        <dbReference type="SAM" id="MobiDB-lite"/>
    </source>
</evidence>
<evidence type="ECO:0000313" key="7">
    <source>
        <dbReference type="EMBL" id="PRW20251.1"/>
    </source>
</evidence>
<evidence type="ECO:0000256" key="1">
    <source>
        <dbReference type="ARBA" id="ARBA00022723"/>
    </source>
</evidence>
<keyword evidence="3" id="KW-0862">Zinc</keyword>
<feature type="compositionally biased region" description="Gly residues" evidence="5">
    <location>
        <begin position="496"/>
        <end position="512"/>
    </location>
</feature>
<dbReference type="Pfam" id="PF00628">
    <property type="entry name" value="PHD"/>
    <property type="match status" value="1"/>
</dbReference>
<feature type="region of interest" description="Disordered" evidence="5">
    <location>
        <begin position="495"/>
        <end position="560"/>
    </location>
</feature>
<evidence type="ECO:0000259" key="6">
    <source>
        <dbReference type="PROSITE" id="PS50016"/>
    </source>
</evidence>
<sequence>MQASRPPLQPAAARQTSHLHSLPNPANLGSKVRSTFGGDDWEKAVRGHELQDQVRSLFQQQHAALGEAVFDQLAADFLSSPLGCCTPANLERLRTRLPQHGSTALLLFPFQGVHDLYMVSARQRRTKLPHSPELTLLKPEIAEKYIFASEVKLRGYFRMKFELSERQRQADITTMLFAVPAATVPLDVSVQGGVPFSSSTLGDTAVPLVFFIFTLSQKQIHGVFGSNGSCILQSALPQLEALGVHVTVACTAEGLYRGLVRHCLGSCSPSASPAAAVQQRTQAYQGETAQLLQYAAAALINTSILYSLSAAGDYGHAVDVHCGSKTVQLKCVIGATVILDRDVRLLQLTGMLHIRRPGCELVVPPPLLQFLAGLAHLPLNDINASEHEYITNWHRVLEFAGYVSPAGASEGERAMWVAELHTLSDEGHLRRLRQSKLCTLKGNDALGGVAFVTTGTADLANNVRRAAGVPCTQFQMEGLVMGPLVACITPPLPPVSGGGSSSAGGSSSGGSNEGNRPAGGSSGSSSASTSSHEPQVQQQQQQQQQQQRRRQQRQQQQQQQRRQQRQQQQQQQQQQLAVLHFDGAAVQVWCTPAHRSERVLVDIGSGTNPRGVVCAKLAEGRHSGRLGTARDARLQLVLQADRRAAGSGKTAAGMPTRLVGSSGLWVLDQQGNTATDPRSKDAELTLAALRDLIAGDPRCPLNELLVPSKPPTEAADMAQEAAQLRQAYVAAASLAAQEDAALAAMLSDEEEAIDSGDKEHGEQEEEGEARDDNICPHCGHHYVSGEFWIQCNGCDRWFDGECVGMTEEEGNELPQWICPLC</sequence>
<name>A0A2P6TC86_CHLSO</name>
<evidence type="ECO:0000313" key="8">
    <source>
        <dbReference type="Proteomes" id="UP000239899"/>
    </source>
</evidence>
<proteinExistence type="predicted"/>
<dbReference type="InterPro" id="IPR052145">
    <property type="entry name" value="Mediator/Homeobox_domain"/>
</dbReference>
<feature type="compositionally biased region" description="Low complexity" evidence="5">
    <location>
        <begin position="523"/>
        <end position="546"/>
    </location>
</feature>
<evidence type="ECO:0000256" key="2">
    <source>
        <dbReference type="ARBA" id="ARBA00022771"/>
    </source>
</evidence>
<evidence type="ECO:0000256" key="3">
    <source>
        <dbReference type="ARBA" id="ARBA00022833"/>
    </source>
</evidence>
<dbReference type="InterPro" id="IPR019787">
    <property type="entry name" value="Znf_PHD-finger"/>
</dbReference>
<gene>
    <name evidence="7" type="ORF">C2E21_9139</name>
</gene>
<evidence type="ECO:0000256" key="4">
    <source>
        <dbReference type="PROSITE-ProRule" id="PRU00146"/>
    </source>
</evidence>
<dbReference type="OrthoDB" id="436852at2759"/>
<organism evidence="7 8">
    <name type="scientific">Chlorella sorokiniana</name>
    <name type="common">Freshwater green alga</name>
    <dbReference type="NCBI Taxonomy" id="3076"/>
    <lineage>
        <taxon>Eukaryota</taxon>
        <taxon>Viridiplantae</taxon>
        <taxon>Chlorophyta</taxon>
        <taxon>core chlorophytes</taxon>
        <taxon>Trebouxiophyceae</taxon>
        <taxon>Chlorellales</taxon>
        <taxon>Chlorellaceae</taxon>
        <taxon>Chlorella clade</taxon>
        <taxon>Chlorella</taxon>
    </lineage>
</organism>
<dbReference type="InterPro" id="IPR013083">
    <property type="entry name" value="Znf_RING/FYVE/PHD"/>
</dbReference>
<accession>A0A2P6TC86</accession>
<dbReference type="AlphaFoldDB" id="A0A2P6TC86"/>
<protein>
    <submittedName>
        <fullName evidence="7">PHD finger Alfin1-like</fullName>
    </submittedName>
</protein>
<dbReference type="STRING" id="3076.A0A2P6TC86"/>
<dbReference type="EMBL" id="LHPG02000025">
    <property type="protein sequence ID" value="PRW20251.1"/>
    <property type="molecule type" value="Genomic_DNA"/>
</dbReference>
<dbReference type="Proteomes" id="UP000239899">
    <property type="component" value="Unassembled WGS sequence"/>
</dbReference>
<dbReference type="InterPro" id="IPR011011">
    <property type="entry name" value="Znf_FYVE_PHD"/>
</dbReference>
<dbReference type="SUPFAM" id="SSF57903">
    <property type="entry name" value="FYVE/PHD zinc finger"/>
    <property type="match status" value="1"/>
</dbReference>
<dbReference type="PANTHER" id="PTHR24330:SF19">
    <property type="entry name" value="MEDIATOR OF RNA POLYMERASE II TRANSCRIPTION SUBUNIT 29"/>
    <property type="match status" value="1"/>
</dbReference>
<keyword evidence="1" id="KW-0479">Metal-binding</keyword>
<comment type="caution">
    <text evidence="7">The sequence shown here is derived from an EMBL/GenBank/DDBJ whole genome shotgun (WGS) entry which is preliminary data.</text>
</comment>
<dbReference type="PROSITE" id="PS50016">
    <property type="entry name" value="ZF_PHD_2"/>
    <property type="match status" value="1"/>
</dbReference>
<feature type="region of interest" description="Disordered" evidence="5">
    <location>
        <begin position="1"/>
        <end position="30"/>
    </location>
</feature>
<dbReference type="Gene3D" id="3.30.40.10">
    <property type="entry name" value="Zinc/RING finger domain, C3HC4 (zinc finger)"/>
    <property type="match status" value="1"/>
</dbReference>
<feature type="domain" description="PHD-type" evidence="6">
    <location>
        <begin position="772"/>
        <end position="821"/>
    </location>
</feature>
<keyword evidence="2 4" id="KW-0863">Zinc-finger</keyword>
<feature type="region of interest" description="Disordered" evidence="5">
    <location>
        <begin position="748"/>
        <end position="772"/>
    </location>
</feature>
<keyword evidence="8" id="KW-1185">Reference proteome</keyword>
<reference evidence="7 8" key="1">
    <citation type="journal article" date="2018" name="Plant J.">
        <title>Genome sequences of Chlorella sorokiniana UTEX 1602 and Micractinium conductrix SAG 241.80: implications to maltose excretion by a green alga.</title>
        <authorList>
            <person name="Arriola M.B."/>
            <person name="Velmurugan N."/>
            <person name="Zhang Y."/>
            <person name="Plunkett M.H."/>
            <person name="Hondzo H."/>
            <person name="Barney B.M."/>
        </authorList>
    </citation>
    <scope>NUCLEOTIDE SEQUENCE [LARGE SCALE GENOMIC DNA]</scope>
    <source>
        <strain evidence="8">UTEX 1602</strain>
    </source>
</reference>